<gene>
    <name evidence="1" type="ORF">H7K45_01080</name>
</gene>
<comment type="caution">
    <text evidence="1">The sequence shown here is derived from an EMBL/GenBank/DDBJ whole genome shotgun (WGS) entry which is preliminary data.</text>
</comment>
<dbReference type="InterPro" id="IPR027417">
    <property type="entry name" value="P-loop_NTPase"/>
</dbReference>
<evidence type="ECO:0000313" key="1">
    <source>
        <dbReference type="EMBL" id="MCV7419123.1"/>
    </source>
</evidence>
<reference evidence="1" key="1">
    <citation type="submission" date="2020-07" db="EMBL/GenBank/DDBJ databases">
        <authorList>
            <person name="Pettersson B.M.F."/>
            <person name="Behra P.R.K."/>
            <person name="Ramesh M."/>
            <person name="Das S."/>
            <person name="Dasgupta S."/>
            <person name="Kirsebom L.A."/>
        </authorList>
    </citation>
    <scope>NUCLEOTIDE SEQUENCE</scope>
    <source>
        <strain evidence="1">DSM 44838</strain>
    </source>
</reference>
<protein>
    <recommendedName>
        <fullName evidence="3">ABC transporter domain-containing protein</fullName>
    </recommendedName>
</protein>
<dbReference type="Proteomes" id="UP001141629">
    <property type="component" value="Unassembled WGS sequence"/>
</dbReference>
<dbReference type="RefSeq" id="WP_263993850.1">
    <property type="nucleotide sequence ID" value="NZ_JACKVK010000001.1"/>
</dbReference>
<keyword evidence="2" id="KW-1185">Reference proteome</keyword>
<proteinExistence type="predicted"/>
<dbReference type="AlphaFoldDB" id="A0A9X3BYH8"/>
<reference evidence="1" key="2">
    <citation type="journal article" date="2022" name="BMC Genomics">
        <title>Comparative genome analysis of mycobacteria focusing on tRNA and non-coding RNA.</title>
        <authorList>
            <person name="Behra P.R.K."/>
            <person name="Pettersson B.M.F."/>
            <person name="Ramesh M."/>
            <person name="Das S."/>
            <person name="Dasgupta S."/>
            <person name="Kirsebom L.A."/>
        </authorList>
    </citation>
    <scope>NUCLEOTIDE SEQUENCE</scope>
    <source>
        <strain evidence="1">DSM 44838</strain>
    </source>
</reference>
<accession>A0A9X3BYH8</accession>
<dbReference type="SUPFAM" id="SSF52540">
    <property type="entry name" value="P-loop containing nucleoside triphosphate hydrolases"/>
    <property type="match status" value="1"/>
</dbReference>
<dbReference type="EMBL" id="JACKVK010000001">
    <property type="protein sequence ID" value="MCV7419123.1"/>
    <property type="molecule type" value="Genomic_DNA"/>
</dbReference>
<sequence length="228" mass="24097">MVEPDAVDEQPPAIVAADISVTGPWGPVYGPLSLEIPRGGLSVLLASPGAWRTALLLTLSGRMKPSDGTLTVLGETDVRTVFATCALAGVDELDAVDESVTVGDLLTEKLRWDAPWYRLVRRAGDAELARVCGPVFGALPLPELHSYVEELGELDALLLRVALANTLAPPLLVVGGVDQLAEDQSRAELVRRLAELGQRQTVVTTSANPVPDGLGVRTQLPLAQKDGV</sequence>
<name>A0A9X3BYH8_9MYCO</name>
<dbReference type="Gene3D" id="3.40.50.300">
    <property type="entry name" value="P-loop containing nucleotide triphosphate hydrolases"/>
    <property type="match status" value="1"/>
</dbReference>
<evidence type="ECO:0000313" key="2">
    <source>
        <dbReference type="Proteomes" id="UP001141629"/>
    </source>
</evidence>
<evidence type="ECO:0008006" key="3">
    <source>
        <dbReference type="Google" id="ProtNLM"/>
    </source>
</evidence>
<organism evidence="1 2">
    <name type="scientific">Mycobacterium yunnanensis</name>
    <dbReference type="NCBI Taxonomy" id="368477"/>
    <lineage>
        <taxon>Bacteria</taxon>
        <taxon>Bacillati</taxon>
        <taxon>Actinomycetota</taxon>
        <taxon>Actinomycetes</taxon>
        <taxon>Mycobacteriales</taxon>
        <taxon>Mycobacteriaceae</taxon>
        <taxon>Mycobacterium</taxon>
    </lineage>
</organism>